<dbReference type="InterPro" id="IPR053275">
    <property type="entry name" value="Agnestin_monoxygenase"/>
</dbReference>
<sequence length="447" mass="48865">MTTIQPMLLPVHTNLSAMPDLCTKRSYEINRYYGQRFSAVVIGGGAAGIAALGNLLEDGKTDPIAWVDTEFRGGKVACAYDEVPSNTRVSFFISYATAVAAFREVIESTPTPNAFTVLADLPQDQTCSLKYAGDLLRMLSDGLARNKRVQCFRGLVTAVTSKDDDSTWYLGFQADGTQAQQTLHAARVVYCTGSTPTVTTLPGLVEKKPSLLHLDLALKPSALRKAISPSTRTSVAVIGASHSAILVLMNLVRIVRSSHPLLQIKWFTRSPTLKYAMYQDGKIFHDNTGLKGEAAEFAKEMKLDAETFETSSLRDIVTRVDCSGGATKEAEAYQRELPGCDLMIQAIGFTPNQLPDMNRKLQYDHQTGQFLDARSRTVVSGLYGAGIAFPERVVDPSGDEEYAVGFFKFMKFLKRVSPQWVLKTDFSLQDQPSILEDISAGSISVAG</sequence>
<dbReference type="eggNOG" id="ENOG502RXKM">
    <property type="taxonomic scope" value="Eukaryota"/>
</dbReference>
<dbReference type="OMA" id="AADICLM"/>
<dbReference type="Proteomes" id="UP000030651">
    <property type="component" value="Unassembled WGS sequence"/>
</dbReference>
<dbReference type="InParanoid" id="W3XA51"/>
<dbReference type="AlphaFoldDB" id="W3XA51"/>
<evidence type="ECO:0000259" key="1">
    <source>
        <dbReference type="Pfam" id="PF07992"/>
    </source>
</evidence>
<dbReference type="PRINTS" id="PR00368">
    <property type="entry name" value="FADPNR"/>
</dbReference>
<dbReference type="OrthoDB" id="432536at2759"/>
<evidence type="ECO:0000313" key="3">
    <source>
        <dbReference type="Proteomes" id="UP000030651"/>
    </source>
</evidence>
<organism evidence="2 3">
    <name type="scientific">Pestalotiopsis fici (strain W106-1 / CGMCC3.15140)</name>
    <dbReference type="NCBI Taxonomy" id="1229662"/>
    <lineage>
        <taxon>Eukaryota</taxon>
        <taxon>Fungi</taxon>
        <taxon>Dikarya</taxon>
        <taxon>Ascomycota</taxon>
        <taxon>Pezizomycotina</taxon>
        <taxon>Sordariomycetes</taxon>
        <taxon>Xylariomycetidae</taxon>
        <taxon>Amphisphaeriales</taxon>
        <taxon>Sporocadaceae</taxon>
        <taxon>Pestalotiopsis</taxon>
    </lineage>
</organism>
<name>W3XA51_PESFW</name>
<dbReference type="EMBL" id="KI912111">
    <property type="protein sequence ID" value="ETS82988.1"/>
    <property type="molecule type" value="Genomic_DNA"/>
</dbReference>
<dbReference type="Pfam" id="PF07992">
    <property type="entry name" value="Pyr_redox_2"/>
    <property type="match status" value="1"/>
</dbReference>
<protein>
    <recommendedName>
        <fullName evidence="1">FAD/NAD(P)-binding domain-containing protein</fullName>
    </recommendedName>
</protein>
<dbReference type="KEGG" id="pfy:PFICI_04864"/>
<proteinExistence type="predicted"/>
<reference evidence="3" key="1">
    <citation type="journal article" date="2015" name="BMC Genomics">
        <title>Genomic and transcriptomic analysis of the endophytic fungus Pestalotiopsis fici reveals its lifestyle and high potential for synthesis of natural products.</title>
        <authorList>
            <person name="Wang X."/>
            <person name="Zhang X."/>
            <person name="Liu L."/>
            <person name="Xiang M."/>
            <person name="Wang W."/>
            <person name="Sun X."/>
            <person name="Che Y."/>
            <person name="Guo L."/>
            <person name="Liu G."/>
            <person name="Guo L."/>
            <person name="Wang C."/>
            <person name="Yin W.B."/>
            <person name="Stadler M."/>
            <person name="Zhang X."/>
            <person name="Liu X."/>
        </authorList>
    </citation>
    <scope>NUCLEOTIDE SEQUENCE [LARGE SCALE GENOMIC DNA]</scope>
    <source>
        <strain evidence="3">W106-1 / CGMCC3.15140</strain>
    </source>
</reference>
<dbReference type="InterPro" id="IPR023753">
    <property type="entry name" value="FAD/NAD-binding_dom"/>
</dbReference>
<accession>W3XA51</accession>
<gene>
    <name evidence="2" type="ORF">PFICI_04864</name>
</gene>
<dbReference type="PANTHER" id="PTHR38688">
    <property type="entry name" value="PYR_REDOX_2 DOMAIN-CONTAINING PROTEIN"/>
    <property type="match status" value="1"/>
</dbReference>
<dbReference type="Gene3D" id="3.50.50.60">
    <property type="entry name" value="FAD/NAD(P)-binding domain"/>
    <property type="match status" value="1"/>
</dbReference>
<dbReference type="SUPFAM" id="SSF51905">
    <property type="entry name" value="FAD/NAD(P)-binding domain"/>
    <property type="match status" value="1"/>
</dbReference>
<dbReference type="InterPro" id="IPR036188">
    <property type="entry name" value="FAD/NAD-bd_sf"/>
</dbReference>
<dbReference type="HOGENOM" id="CLU_033663_1_0_1"/>
<dbReference type="GeneID" id="19269877"/>
<dbReference type="RefSeq" id="XP_007831636.1">
    <property type="nucleotide sequence ID" value="XM_007833445.1"/>
</dbReference>
<feature type="domain" description="FAD/NAD(P)-binding" evidence="1">
    <location>
        <begin position="38"/>
        <end position="386"/>
    </location>
</feature>
<dbReference type="PANTHER" id="PTHR38688:SF1">
    <property type="entry name" value="FAD_NAD(P)-BINDING DOMAIN-CONTAINING PROTEIN"/>
    <property type="match status" value="1"/>
</dbReference>
<dbReference type="GO" id="GO:0016491">
    <property type="term" value="F:oxidoreductase activity"/>
    <property type="evidence" value="ECO:0007669"/>
    <property type="project" value="InterPro"/>
</dbReference>
<keyword evidence="3" id="KW-1185">Reference proteome</keyword>
<dbReference type="STRING" id="1229662.W3XA51"/>
<evidence type="ECO:0000313" key="2">
    <source>
        <dbReference type="EMBL" id="ETS82988.1"/>
    </source>
</evidence>